<feature type="compositionally biased region" description="Polar residues" evidence="1">
    <location>
        <begin position="307"/>
        <end position="325"/>
    </location>
</feature>
<evidence type="ECO:0000313" key="5">
    <source>
        <dbReference type="Proteomes" id="UP001221268"/>
    </source>
</evidence>
<feature type="compositionally biased region" description="Polar residues" evidence="1">
    <location>
        <begin position="366"/>
        <end position="391"/>
    </location>
</feature>
<accession>A0ABY7RL16</accession>
<evidence type="ECO:0000313" key="4">
    <source>
        <dbReference type="EMBL" id="WCL72330.1"/>
    </source>
</evidence>
<keyword evidence="2" id="KW-0812">Transmembrane</keyword>
<dbReference type="NCBIfam" id="NF041109">
    <property type="entry name" value="VF_TspB_C_term"/>
    <property type="match status" value="1"/>
</dbReference>
<dbReference type="Pfam" id="PF05616">
    <property type="entry name" value="Neisseria_TspB"/>
    <property type="match status" value="1"/>
</dbReference>
<proteinExistence type="predicted"/>
<dbReference type="EMBL" id="CP116766">
    <property type="protein sequence ID" value="WCL71336.1"/>
    <property type="molecule type" value="Genomic_DNA"/>
</dbReference>
<sequence length="515" mass="56731">MRNLFLLIVLILFSPFIWADELHVSKKGNVTYVRQATSHWDSKPWTKTAISDNQYRKFQTQALKTRYESALSKKTVETTVTATVSRSAVLSGGLSVVKKGARIGLKAVPFVGAASLAYDAYTLYQAYKDVKNDIEAAGYIYDESADEFYKKMGARNCIWERYRRPSGYEDTVDVDCYPVSPEVIAEIRKGGEAGAKAKAQMEEEMRSLAEPYISKKFAKLIAKGDKGYGPGRPYSSYKLDKCEWSFNGGSCSVRYENDVRWPVLFTLYMKPTKEVLDSSKFQEIATAAIDRNPTPFIEAQNRPGYQESVSVAPNTSVEVETEENGQTQQVVITFSQDSQGRTISTVSVNGQSVSVSSGNQSGTSQPVNNQPVHSHPNSTESESRRNNQSNAAGKDGTDGKDGLDGKDGVDGKDGKDASLLCEAFPNISACQELGNVEERDIEIPEQQVRLELNPIDRFNQSAACPSPKTFELGLLGSFEVSYEVPCQVATLLRPILILITILSCGGFVYSAIKEL</sequence>
<dbReference type="RefSeq" id="WP_237091773.1">
    <property type="nucleotide sequence ID" value="NZ_CP116766.1"/>
</dbReference>
<protein>
    <submittedName>
        <fullName evidence="4">IgG-binding virulence factor TspB family protein</fullName>
    </submittedName>
</protein>
<feature type="region of interest" description="Disordered" evidence="1">
    <location>
        <begin position="349"/>
        <end position="411"/>
    </location>
</feature>
<evidence type="ECO:0000313" key="3">
    <source>
        <dbReference type="EMBL" id="WCL71336.1"/>
    </source>
</evidence>
<dbReference type="EMBL" id="CP116766">
    <property type="protein sequence ID" value="WCL72330.1"/>
    <property type="molecule type" value="Genomic_DNA"/>
</dbReference>
<feature type="region of interest" description="Disordered" evidence="1">
    <location>
        <begin position="300"/>
        <end position="325"/>
    </location>
</feature>
<feature type="compositionally biased region" description="Low complexity" evidence="1">
    <location>
        <begin position="349"/>
        <end position="365"/>
    </location>
</feature>
<keyword evidence="2" id="KW-0472">Membrane</keyword>
<keyword evidence="5" id="KW-1185">Reference proteome</keyword>
<feature type="compositionally biased region" description="Basic and acidic residues" evidence="1">
    <location>
        <begin position="395"/>
        <end position="411"/>
    </location>
</feature>
<keyword evidence="2" id="KW-1133">Transmembrane helix</keyword>
<evidence type="ECO:0000256" key="1">
    <source>
        <dbReference type="SAM" id="MobiDB-lite"/>
    </source>
</evidence>
<gene>
    <name evidence="4" type="ORF">PJU73_04320</name>
    <name evidence="3" type="ORF">PJU73_08370</name>
</gene>
<dbReference type="Proteomes" id="UP001221268">
    <property type="component" value="Chromosome"/>
</dbReference>
<reference evidence="4 5" key="1">
    <citation type="submission" date="2023-01" db="EMBL/GenBank/DDBJ databases">
        <authorList>
            <person name="Yang C."/>
        </authorList>
    </citation>
    <scope>NUCLEOTIDE SEQUENCE [LARGE SCALE GENOMIC DNA]</scope>
    <source>
        <strain evidence="4 5">ZJ106</strain>
    </source>
</reference>
<feature type="transmembrane region" description="Helical" evidence="2">
    <location>
        <begin position="491"/>
        <end position="512"/>
    </location>
</feature>
<evidence type="ECO:0000256" key="2">
    <source>
        <dbReference type="SAM" id="Phobius"/>
    </source>
</evidence>
<dbReference type="InterPro" id="IPR008708">
    <property type="entry name" value="Neisseria_TspB"/>
</dbReference>
<organism evidence="4 5">
    <name type="scientific">Neisseria lisongii</name>
    <dbReference type="NCBI Taxonomy" id="2912188"/>
    <lineage>
        <taxon>Bacteria</taxon>
        <taxon>Pseudomonadati</taxon>
        <taxon>Pseudomonadota</taxon>
        <taxon>Betaproteobacteria</taxon>
        <taxon>Neisseriales</taxon>
        <taxon>Neisseriaceae</taxon>
        <taxon>Neisseria</taxon>
    </lineage>
</organism>
<name>A0ABY7RL16_9NEIS</name>